<dbReference type="PROSITE" id="PS51123">
    <property type="entry name" value="OMPA_2"/>
    <property type="match status" value="1"/>
</dbReference>
<dbReference type="PANTHER" id="PTHR30329">
    <property type="entry name" value="STATOR ELEMENT OF FLAGELLAR MOTOR COMPLEX"/>
    <property type="match status" value="1"/>
</dbReference>
<feature type="compositionally biased region" description="Basic and acidic residues" evidence="6">
    <location>
        <begin position="554"/>
        <end position="567"/>
    </location>
</feature>
<organism evidence="9 10">
    <name type="scientific">Falsochrobactrum shanghaiense</name>
    <dbReference type="NCBI Taxonomy" id="2201899"/>
    <lineage>
        <taxon>Bacteria</taxon>
        <taxon>Pseudomonadati</taxon>
        <taxon>Pseudomonadota</taxon>
        <taxon>Alphaproteobacteria</taxon>
        <taxon>Hyphomicrobiales</taxon>
        <taxon>Brucellaceae</taxon>
        <taxon>Falsochrobactrum</taxon>
    </lineage>
</organism>
<feature type="signal peptide" evidence="7">
    <location>
        <begin position="1"/>
        <end position="22"/>
    </location>
</feature>
<dbReference type="InterPro" id="IPR006665">
    <property type="entry name" value="OmpA-like"/>
</dbReference>
<evidence type="ECO:0000313" key="10">
    <source>
        <dbReference type="Proteomes" id="UP000245865"/>
    </source>
</evidence>
<proteinExistence type="predicted"/>
<dbReference type="PANTHER" id="PTHR30329:SF21">
    <property type="entry name" value="LIPOPROTEIN YIAD-RELATED"/>
    <property type="match status" value="1"/>
</dbReference>
<feature type="repeat" description="TPR" evidence="4">
    <location>
        <begin position="98"/>
        <end position="131"/>
    </location>
</feature>
<dbReference type="CDD" id="cd07185">
    <property type="entry name" value="OmpA_C-like"/>
    <property type="match status" value="1"/>
</dbReference>
<dbReference type="PROSITE" id="PS50005">
    <property type="entry name" value="TPR"/>
    <property type="match status" value="1"/>
</dbReference>
<evidence type="ECO:0000256" key="1">
    <source>
        <dbReference type="ARBA" id="ARBA00004442"/>
    </source>
</evidence>
<feature type="domain" description="OmpA-like" evidence="8">
    <location>
        <begin position="450"/>
        <end position="573"/>
    </location>
</feature>
<dbReference type="Gene3D" id="3.30.1330.60">
    <property type="entry name" value="OmpA-like domain"/>
    <property type="match status" value="1"/>
</dbReference>
<evidence type="ECO:0000259" key="8">
    <source>
        <dbReference type="PROSITE" id="PS51123"/>
    </source>
</evidence>
<evidence type="ECO:0000256" key="3">
    <source>
        <dbReference type="ARBA" id="ARBA00023237"/>
    </source>
</evidence>
<reference evidence="9 10" key="1">
    <citation type="submission" date="2018-05" db="EMBL/GenBank/DDBJ databases">
        <title>Comparative genomic sequence analysis between strain HN4 and CCM 8460T (Falsochrobactrum ovis) will provide more evidence to prove that HN4 is a new species of Falsochrobactrum.</title>
        <authorList>
            <person name="Lyu W."/>
            <person name="Sun L."/>
            <person name="Yao L."/>
        </authorList>
    </citation>
    <scope>NUCLEOTIDE SEQUENCE [LARGE SCALE GENOMIC DNA]</scope>
    <source>
        <strain evidence="9 10">HN4</strain>
    </source>
</reference>
<dbReference type="Gene3D" id="2.130.10.10">
    <property type="entry name" value="YVTN repeat-like/Quinoprotein amine dehydrogenase"/>
    <property type="match status" value="1"/>
</dbReference>
<keyword evidence="4" id="KW-0802">TPR repeat</keyword>
<keyword evidence="7" id="KW-0732">Signal</keyword>
<evidence type="ECO:0000256" key="5">
    <source>
        <dbReference type="PROSITE-ProRule" id="PRU00473"/>
    </source>
</evidence>
<dbReference type="AlphaFoldDB" id="A0A316J8S2"/>
<dbReference type="InterPro" id="IPR036737">
    <property type="entry name" value="OmpA-like_sf"/>
</dbReference>
<dbReference type="InterPro" id="IPR015943">
    <property type="entry name" value="WD40/YVTN_repeat-like_dom_sf"/>
</dbReference>
<dbReference type="Pfam" id="PF00691">
    <property type="entry name" value="OmpA"/>
    <property type="match status" value="1"/>
</dbReference>
<comment type="subcellular location">
    <subcellularLocation>
        <location evidence="1">Cell outer membrane</location>
    </subcellularLocation>
</comment>
<accession>A0A316J8S2</accession>
<keyword evidence="10" id="KW-1185">Reference proteome</keyword>
<dbReference type="EMBL" id="QGDB01000002">
    <property type="protein sequence ID" value="PWL18362.1"/>
    <property type="molecule type" value="Genomic_DNA"/>
</dbReference>
<dbReference type="Gene3D" id="1.25.40.10">
    <property type="entry name" value="Tetratricopeptide repeat domain"/>
    <property type="match status" value="2"/>
</dbReference>
<dbReference type="RefSeq" id="WP_109705263.1">
    <property type="nucleotide sequence ID" value="NZ_QGDB01000002.1"/>
</dbReference>
<keyword evidence="2 5" id="KW-0472">Membrane</keyword>
<keyword evidence="3" id="KW-0998">Cell outer membrane</keyword>
<evidence type="ECO:0000256" key="6">
    <source>
        <dbReference type="SAM" id="MobiDB-lite"/>
    </source>
</evidence>
<dbReference type="InterPro" id="IPR050330">
    <property type="entry name" value="Bact_OuterMem_StrucFunc"/>
</dbReference>
<dbReference type="InterPro" id="IPR019734">
    <property type="entry name" value="TPR_rpt"/>
</dbReference>
<comment type="caution">
    <text evidence="9">The sequence shown here is derived from an EMBL/GenBank/DDBJ whole genome shotgun (WGS) entry which is preliminary data.</text>
</comment>
<dbReference type="SUPFAM" id="SSF50969">
    <property type="entry name" value="YVTN repeat-like/Quinoprotein amine dehydrogenase"/>
    <property type="match status" value="1"/>
</dbReference>
<dbReference type="SUPFAM" id="SSF103088">
    <property type="entry name" value="OmpA-like"/>
    <property type="match status" value="1"/>
</dbReference>
<dbReference type="InterPro" id="IPR011044">
    <property type="entry name" value="Quino_amine_DH_bsu"/>
</dbReference>
<dbReference type="Proteomes" id="UP000245865">
    <property type="component" value="Unassembled WGS sequence"/>
</dbReference>
<evidence type="ECO:0000256" key="7">
    <source>
        <dbReference type="SAM" id="SignalP"/>
    </source>
</evidence>
<dbReference type="InterPro" id="IPR006664">
    <property type="entry name" value="OMP_bac"/>
</dbReference>
<gene>
    <name evidence="9" type="ORF">DKP76_04475</name>
</gene>
<evidence type="ECO:0000256" key="2">
    <source>
        <dbReference type="ARBA" id="ARBA00023136"/>
    </source>
</evidence>
<dbReference type="OrthoDB" id="9814546at2"/>
<dbReference type="SUPFAM" id="SSF48452">
    <property type="entry name" value="TPR-like"/>
    <property type="match status" value="2"/>
</dbReference>
<dbReference type="PRINTS" id="PR01021">
    <property type="entry name" value="OMPADOMAIN"/>
</dbReference>
<sequence>MMSLRCFFCLIFLLCGLPQSFALEQPSYSGQYPFDLLQRSLKTPGPAERAIIRGYLARAHSQTAEGLFSAAWIAGVDGRTDEQIRLYEAAIETDPELTVAYINLALAHEKASRPDAARDLYDKALATAPFDADLVRNGFFLRKNKFADKQAALDFLARWESEVGDVEYAFDFVRGLDAEADGRFAEAEKFYLNAISKDAPFEVYEKLAILRRDKLSDDTMPKAERLAYASEPIASLLRPDGEASAYAFVGRMLRDQLGANRYAVEYLKAGFAIHPTAEVAEEIFLAMSLYDFGGAQAFVEDAQRVLPDDYYLKNTLAWLNYNFLPQPDKAAALAHEALTLAPHDEGRLSAIMSLGAIHQSYGHFDKAHDLYREKLSLPWSAARRQHLLKAMTDNRIAAQQFTEAKGLLETIRSMDGAPADWLSWKSSLIENALIMQKQPYEPRIPDWLLAQWHLSFGHDGPLNVAFAFDSDILAPEAADTLDKAAEILKSAKDADTALSIEGHADATGRLDVNDALSLRRAWAVQRYLVEKHGIEASRLPVSGFGTRYPVASNESRESRSSNRRVEIRPLAAGRQSASPLPPAGRGSAFAPDAYRAVIGQEPPQIWDVRAGIKQHDLYRGRSHRFSPDGRLIASISSYREASGQTTEAAYIYDTDSGYAVAQIHEPHEIIDIVWKPDATAVAFSTADGFLKIYDVKTRKITAVTRMGPMRIGGPLAWLPDGSAIASGQHQMTEIALWNPQTLAGLRRLHGVNWPHAMGASPDSRHLVVFDNRHQMSVWRTRDWSGPRKARSPMIPLQLEFRPDRPHVVFNAKFAASDTSLAIMDFEQMKTIATWPDDGTYSIGLSPTGETLLAAKDEQAFVFNIPWLRTLQELQAQEDTEQ</sequence>
<evidence type="ECO:0000256" key="4">
    <source>
        <dbReference type="PROSITE-ProRule" id="PRU00339"/>
    </source>
</evidence>
<dbReference type="SMART" id="SM00028">
    <property type="entry name" value="TPR"/>
    <property type="match status" value="2"/>
</dbReference>
<dbReference type="InterPro" id="IPR011990">
    <property type="entry name" value="TPR-like_helical_dom_sf"/>
</dbReference>
<feature type="chain" id="PRO_5016358710" description="OmpA-like domain-containing protein" evidence="7">
    <location>
        <begin position="23"/>
        <end position="881"/>
    </location>
</feature>
<feature type="region of interest" description="Disordered" evidence="6">
    <location>
        <begin position="548"/>
        <end position="585"/>
    </location>
</feature>
<protein>
    <recommendedName>
        <fullName evidence="8">OmpA-like domain-containing protein</fullName>
    </recommendedName>
</protein>
<dbReference type="GO" id="GO:0009279">
    <property type="term" value="C:cell outer membrane"/>
    <property type="evidence" value="ECO:0007669"/>
    <property type="project" value="UniProtKB-SubCell"/>
</dbReference>
<name>A0A316J8S2_9HYPH</name>
<evidence type="ECO:0000313" key="9">
    <source>
        <dbReference type="EMBL" id="PWL18362.1"/>
    </source>
</evidence>